<dbReference type="InterPro" id="IPR014710">
    <property type="entry name" value="RmlC-like_jellyroll"/>
</dbReference>
<dbReference type="Pfam" id="PF13561">
    <property type="entry name" value="adh_short_C2"/>
    <property type="match status" value="1"/>
</dbReference>
<sequence length="440" mass="46224">MNTTGSAFVIGASGIGRACALAFARRGVSGLVVADVDLQAAESLAAECRAEAGSAGTADALGCAEATRVDVADERSVELAVSFARRVLGRVDYCVNSAGIGVKLANEIADASPVEFEAMFQVNVKGTFLVTRAVSALMKTQDPVPVLRDSPGRGTTRGCIVILGSAAAFAATPKMVQYTTAKHAVLGLTKSAALDNAAHGIRVNSVCPSWVDTPMVRRALQDVPELEQTIRTSVPMGRIALAEEVADAVIFPAAGLRQVFRHITGNADDGKSVFLHSDHGNHHRVIGEKQAVANIMYSTQETPVELNGDVDVQKALSQEPPFHYTSGSVCRMMDFAPGAASPLHRGMTIDYGVVVEGVFELSLDSGQKRILRQGDVAVQRATAHVWKNVTGGGTLPGRMLWVLLDCKDVYVGGSAGAGEGAKVTGDLGSLKKEYEGRGTY</sequence>
<keyword evidence="3" id="KW-0560">Oxidoreductase</keyword>
<dbReference type="SUPFAM" id="SSF51735">
    <property type="entry name" value="NAD(P)-binding Rossmann-fold domains"/>
    <property type="match status" value="1"/>
</dbReference>
<evidence type="ECO:0000256" key="2">
    <source>
        <dbReference type="ARBA" id="ARBA00022857"/>
    </source>
</evidence>
<dbReference type="InterPro" id="IPR002347">
    <property type="entry name" value="SDR_fam"/>
</dbReference>
<evidence type="ECO:0000256" key="3">
    <source>
        <dbReference type="ARBA" id="ARBA00023002"/>
    </source>
</evidence>
<dbReference type="Gene3D" id="2.60.120.10">
    <property type="entry name" value="Jelly Rolls"/>
    <property type="match status" value="1"/>
</dbReference>
<evidence type="ECO:0000256" key="1">
    <source>
        <dbReference type="ARBA" id="ARBA00006484"/>
    </source>
</evidence>
<dbReference type="GO" id="GO:0016491">
    <property type="term" value="F:oxidoreductase activity"/>
    <property type="evidence" value="ECO:0007669"/>
    <property type="project" value="UniProtKB-KW"/>
</dbReference>
<evidence type="ECO:0000313" key="4">
    <source>
        <dbReference type="EMBL" id="ELQ34219.1"/>
    </source>
</evidence>
<dbReference type="EMBL" id="JH793005">
    <property type="protein sequence ID" value="ELQ34219.1"/>
    <property type="molecule type" value="Genomic_DNA"/>
</dbReference>
<dbReference type="PANTHER" id="PTHR24321:SF12">
    <property type="entry name" value="SHORT-CHAIN DEHYDROGENASE_REDUCTASE FAMILY, PUTATIVE (AFU_ORTHOLOGUE AFUA_5G14340)-RELATED"/>
    <property type="match status" value="1"/>
</dbReference>
<dbReference type="AlphaFoldDB" id="A0AA97PGX9"/>
<reference evidence="4" key="1">
    <citation type="journal article" date="2012" name="PLoS Genet.">
        <title>Comparative analysis of the genomes of two field isolates of the rice blast fungus Magnaporthe oryzae.</title>
        <authorList>
            <person name="Xue M."/>
            <person name="Yang J."/>
            <person name="Li Z."/>
            <person name="Hu S."/>
            <person name="Yao N."/>
            <person name="Dean R.A."/>
            <person name="Zhao W."/>
            <person name="Shen M."/>
            <person name="Zhang H."/>
            <person name="Li C."/>
            <person name="Liu L."/>
            <person name="Cao L."/>
            <person name="Xu X."/>
            <person name="Xing Y."/>
            <person name="Hsiang T."/>
            <person name="Zhang Z."/>
            <person name="Xu J.R."/>
            <person name="Peng Y.L."/>
        </authorList>
    </citation>
    <scope>NUCLEOTIDE SEQUENCE</scope>
    <source>
        <strain evidence="4">Y34</strain>
    </source>
</reference>
<keyword evidence="2" id="KW-0521">NADP</keyword>
<dbReference type="InterPro" id="IPR036291">
    <property type="entry name" value="NAD(P)-bd_dom_sf"/>
</dbReference>
<dbReference type="SUPFAM" id="SSF51182">
    <property type="entry name" value="RmlC-like cupins"/>
    <property type="match status" value="1"/>
</dbReference>
<accession>A0AA97PGX9</accession>
<dbReference type="CDD" id="cd02231">
    <property type="entry name" value="cupin_BLL6423-like"/>
    <property type="match status" value="1"/>
</dbReference>
<dbReference type="InterPro" id="IPR020904">
    <property type="entry name" value="Sc_DH/Rdtase_CS"/>
</dbReference>
<dbReference type="PROSITE" id="PS00061">
    <property type="entry name" value="ADH_SHORT"/>
    <property type="match status" value="1"/>
</dbReference>
<dbReference type="PRINTS" id="PR00081">
    <property type="entry name" value="GDHRDH"/>
</dbReference>
<name>A0AA97PGX9_PYRO3</name>
<dbReference type="Proteomes" id="UP000011086">
    <property type="component" value="Unassembled WGS sequence"/>
</dbReference>
<protein>
    <submittedName>
        <fullName evidence="4">2-(R)-hydroxypropyl-CoM dehydrogenase</fullName>
    </submittedName>
</protein>
<gene>
    <name evidence="4" type="ORF">OOU_Y34scaffold00783g7</name>
</gene>
<organism evidence="4">
    <name type="scientific">Pyricularia oryzae (strain Y34)</name>
    <name type="common">Rice blast fungus</name>
    <name type="synonym">Magnaporthe oryzae</name>
    <dbReference type="NCBI Taxonomy" id="1143189"/>
    <lineage>
        <taxon>Eukaryota</taxon>
        <taxon>Fungi</taxon>
        <taxon>Dikarya</taxon>
        <taxon>Ascomycota</taxon>
        <taxon>Pezizomycotina</taxon>
        <taxon>Sordariomycetes</taxon>
        <taxon>Sordariomycetidae</taxon>
        <taxon>Magnaporthales</taxon>
        <taxon>Pyriculariaceae</taxon>
        <taxon>Pyricularia</taxon>
    </lineage>
</organism>
<dbReference type="InterPro" id="IPR011051">
    <property type="entry name" value="RmlC_Cupin_sf"/>
</dbReference>
<proteinExistence type="inferred from homology"/>
<dbReference type="PANTHER" id="PTHR24321">
    <property type="entry name" value="DEHYDROGENASES, SHORT CHAIN"/>
    <property type="match status" value="1"/>
</dbReference>
<dbReference type="Gene3D" id="3.40.50.720">
    <property type="entry name" value="NAD(P)-binding Rossmann-like Domain"/>
    <property type="match status" value="1"/>
</dbReference>
<comment type="similarity">
    <text evidence="1">Belongs to the short-chain dehydrogenases/reductases (SDR) family.</text>
</comment>
<dbReference type="CDD" id="cd05233">
    <property type="entry name" value="SDR_c"/>
    <property type="match status" value="1"/>
</dbReference>
<dbReference type="PRINTS" id="PR00080">
    <property type="entry name" value="SDRFAMILY"/>
</dbReference>